<evidence type="ECO:0000259" key="9">
    <source>
        <dbReference type="PROSITE" id="PS50164"/>
    </source>
</evidence>
<dbReference type="GO" id="GO:0009432">
    <property type="term" value="P:SOS response"/>
    <property type="evidence" value="ECO:0007669"/>
    <property type="project" value="UniProtKB-UniRule"/>
</dbReference>
<dbReference type="SUPFAM" id="SSF47781">
    <property type="entry name" value="RuvA domain 2-like"/>
    <property type="match status" value="1"/>
</dbReference>
<dbReference type="Gene3D" id="1.10.150.20">
    <property type="entry name" value="5' to 3' exonuclease, C-terminal subdomain"/>
    <property type="match status" value="1"/>
</dbReference>
<protein>
    <recommendedName>
        <fullName evidence="7">UvrABC system protein C</fullName>
        <shortName evidence="7">Protein UvrC</shortName>
    </recommendedName>
    <alternativeName>
        <fullName evidence="7">Excinuclease ABC subunit C</fullName>
    </alternativeName>
</protein>
<dbReference type="GO" id="GO:0009380">
    <property type="term" value="C:excinuclease repair complex"/>
    <property type="evidence" value="ECO:0007669"/>
    <property type="project" value="InterPro"/>
</dbReference>
<evidence type="ECO:0000256" key="2">
    <source>
        <dbReference type="ARBA" id="ARBA00022763"/>
    </source>
</evidence>
<evidence type="ECO:0000256" key="7">
    <source>
        <dbReference type="HAMAP-Rule" id="MF_00203"/>
    </source>
</evidence>
<dbReference type="Gene3D" id="4.10.860.10">
    <property type="entry name" value="UVR domain"/>
    <property type="match status" value="1"/>
</dbReference>
<dbReference type="InterPro" id="IPR001943">
    <property type="entry name" value="UVR_dom"/>
</dbReference>
<dbReference type="FunFam" id="3.30.420.340:FF:000001">
    <property type="entry name" value="UvrABC system protein C"/>
    <property type="match status" value="1"/>
</dbReference>
<dbReference type="PROSITE" id="PS50165">
    <property type="entry name" value="UVRC"/>
    <property type="match status" value="1"/>
</dbReference>
<dbReference type="InterPro" id="IPR036876">
    <property type="entry name" value="UVR_dom_sf"/>
</dbReference>
<name>A0A1I1UDF0_9GAMM</name>
<gene>
    <name evidence="7" type="primary">uvrC</name>
    <name evidence="11" type="ORF">SAMN02745724_05196</name>
</gene>
<comment type="function">
    <text evidence="7">The UvrABC repair system catalyzes the recognition and processing of DNA lesions. UvrC both incises the 5' and 3' sides of the lesion. The N-terminal half is responsible for the 3' incision and the C-terminal half is responsible for the 5' incision.</text>
</comment>
<dbReference type="Gene3D" id="3.40.1440.10">
    <property type="entry name" value="GIY-YIG endonuclease"/>
    <property type="match status" value="1"/>
</dbReference>
<dbReference type="FunFam" id="3.40.1440.10:FF:000001">
    <property type="entry name" value="UvrABC system protein C"/>
    <property type="match status" value="1"/>
</dbReference>
<dbReference type="GO" id="GO:0005737">
    <property type="term" value="C:cytoplasm"/>
    <property type="evidence" value="ECO:0007669"/>
    <property type="project" value="UniProtKB-SubCell"/>
</dbReference>
<accession>A0A1I1UDF0</accession>
<comment type="subunit">
    <text evidence="7">Interacts with UvrB in an incision complex.</text>
</comment>
<dbReference type="SMART" id="SM00278">
    <property type="entry name" value="HhH1"/>
    <property type="match status" value="2"/>
</dbReference>
<dbReference type="InterPro" id="IPR003583">
    <property type="entry name" value="Hlx-hairpin-Hlx_DNA-bd_motif"/>
</dbReference>
<proteinExistence type="inferred from homology"/>
<dbReference type="InterPro" id="IPR035901">
    <property type="entry name" value="GIY-YIG_endonuc_sf"/>
</dbReference>
<evidence type="ECO:0000256" key="3">
    <source>
        <dbReference type="ARBA" id="ARBA00022769"/>
    </source>
</evidence>
<dbReference type="PANTHER" id="PTHR30562">
    <property type="entry name" value="UVRC/OXIDOREDUCTASE"/>
    <property type="match status" value="1"/>
</dbReference>
<dbReference type="STRING" id="1123010.SAMN02745724_05196"/>
<evidence type="ECO:0000259" key="8">
    <source>
        <dbReference type="PROSITE" id="PS50151"/>
    </source>
</evidence>
<comment type="subcellular location">
    <subcellularLocation>
        <location evidence="7">Cytoplasm</location>
    </subcellularLocation>
</comment>
<keyword evidence="3 7" id="KW-0228">DNA excision</keyword>
<feature type="domain" description="GIY-YIG" evidence="9">
    <location>
        <begin position="15"/>
        <end position="93"/>
    </location>
</feature>
<reference evidence="11 12" key="1">
    <citation type="submission" date="2016-10" db="EMBL/GenBank/DDBJ databases">
        <authorList>
            <person name="de Groot N.N."/>
        </authorList>
    </citation>
    <scope>NUCLEOTIDE SEQUENCE [LARGE SCALE GENOMIC DNA]</scope>
    <source>
        <strain evidence="11 12">DSM 6059</strain>
    </source>
</reference>
<dbReference type="PANTHER" id="PTHR30562:SF1">
    <property type="entry name" value="UVRABC SYSTEM PROTEIN C"/>
    <property type="match status" value="1"/>
</dbReference>
<dbReference type="GO" id="GO:0009381">
    <property type="term" value="F:excinuclease ABC activity"/>
    <property type="evidence" value="ECO:0007669"/>
    <property type="project" value="UniProtKB-UniRule"/>
</dbReference>
<dbReference type="InterPro" id="IPR038476">
    <property type="entry name" value="UvrC_RNase_H_dom_sf"/>
</dbReference>
<dbReference type="InterPro" id="IPR001162">
    <property type="entry name" value="UvrC_RNase_H_dom"/>
</dbReference>
<dbReference type="Pfam" id="PF22920">
    <property type="entry name" value="UvrC_RNaseH"/>
    <property type="match status" value="1"/>
</dbReference>
<dbReference type="Pfam" id="PF08459">
    <property type="entry name" value="UvrC_RNaseH_dom"/>
    <property type="match status" value="1"/>
</dbReference>
<dbReference type="EMBL" id="FOLO01000086">
    <property type="protein sequence ID" value="SFD68714.1"/>
    <property type="molecule type" value="Genomic_DNA"/>
</dbReference>
<dbReference type="GO" id="GO:0003677">
    <property type="term" value="F:DNA binding"/>
    <property type="evidence" value="ECO:0007669"/>
    <property type="project" value="UniProtKB-UniRule"/>
</dbReference>
<evidence type="ECO:0000256" key="5">
    <source>
        <dbReference type="ARBA" id="ARBA00023204"/>
    </source>
</evidence>
<evidence type="ECO:0000256" key="4">
    <source>
        <dbReference type="ARBA" id="ARBA00022881"/>
    </source>
</evidence>
<keyword evidence="1 7" id="KW-0963">Cytoplasm</keyword>
<keyword evidence="4 7" id="KW-0267">Excision nuclease</keyword>
<sequence>MQSFDPKIFINSLSEEPGVYRMLDKELQVIYVGKAKNLKKRVSSYFRSHIPESKTRALVKNICSVEVTLTNTETEALLLENNLIKQYQPRYNILLRDDKSYPYILLTDHIHPRLSFHRGAQKIKGDYFGPYPSSGAVSQSLRLMQKIFPVRQCEDAYYRARSRPCLQFQLKRCSAPCVGEISQTDYQQQVSFVRLFLSGKSSQVISELVNKMEAASIALNFEKAATFRDQILVLTKMQEQQSVTGTHAEMDVIGFESKNGLTAVHILIIRDHKILGSKTFYPKIPKDSTENEILASFLSQYYLSVTNGSRIPKEVVLPFTYPEQAELAAALSQVSDRKIKLQTTTRGEKYQYLQLANKNALNSIVIKQSAQDSITKRYDLLKETLQLDNINRMECFDISHTMGENTVASCVVFDSNGPNKKEYRRFNVTGITGGDDYAAMAFALKKRYSKMIDESKVPDVLFIDGGKGQLSQAETFFKDWHLDKLPLLIGVAKGTSRKPGLETLLMDAGRKTINLDSHSPALHLIQHIRDESHRFAIAGHRNKRQKQRNQSILEEISGIGQKRRQAILKYLGGIQGVNAANKEQLCNVPGISQELAEKIFNHLHDK</sequence>
<dbReference type="OrthoDB" id="9804933at2"/>
<feature type="domain" description="UvrC family homology region profile" evidence="10">
    <location>
        <begin position="252"/>
        <end position="477"/>
    </location>
</feature>
<dbReference type="RefSeq" id="WP_091991622.1">
    <property type="nucleotide sequence ID" value="NZ_FOLO01000086.1"/>
</dbReference>
<dbReference type="InterPro" id="IPR010994">
    <property type="entry name" value="RuvA_2-like"/>
</dbReference>
<dbReference type="PROSITE" id="PS50164">
    <property type="entry name" value="GIY_YIG"/>
    <property type="match status" value="1"/>
</dbReference>
<dbReference type="InterPro" id="IPR050066">
    <property type="entry name" value="UvrABC_protein_C"/>
</dbReference>
<evidence type="ECO:0000313" key="11">
    <source>
        <dbReference type="EMBL" id="SFD68714.1"/>
    </source>
</evidence>
<keyword evidence="6 7" id="KW-0742">SOS response</keyword>
<dbReference type="NCBIfam" id="TIGR00194">
    <property type="entry name" value="uvrC"/>
    <property type="match status" value="1"/>
</dbReference>
<dbReference type="CDD" id="cd10434">
    <property type="entry name" value="GIY-YIG_UvrC_Cho"/>
    <property type="match status" value="1"/>
</dbReference>
<evidence type="ECO:0000256" key="6">
    <source>
        <dbReference type="ARBA" id="ARBA00023236"/>
    </source>
</evidence>
<dbReference type="Pfam" id="PF01541">
    <property type="entry name" value="GIY-YIG"/>
    <property type="match status" value="1"/>
</dbReference>
<organism evidence="11 12">
    <name type="scientific">Pseudoalteromonas denitrificans DSM 6059</name>
    <dbReference type="NCBI Taxonomy" id="1123010"/>
    <lineage>
        <taxon>Bacteria</taxon>
        <taxon>Pseudomonadati</taxon>
        <taxon>Pseudomonadota</taxon>
        <taxon>Gammaproteobacteria</taxon>
        <taxon>Alteromonadales</taxon>
        <taxon>Pseudoalteromonadaceae</taxon>
        <taxon>Pseudoalteromonas</taxon>
    </lineage>
</organism>
<keyword evidence="12" id="KW-1185">Reference proteome</keyword>
<evidence type="ECO:0000259" key="10">
    <source>
        <dbReference type="PROSITE" id="PS50165"/>
    </source>
</evidence>
<keyword evidence="5 7" id="KW-0234">DNA repair</keyword>
<dbReference type="Pfam" id="PF14520">
    <property type="entry name" value="HHH_5"/>
    <property type="match status" value="1"/>
</dbReference>
<dbReference type="SUPFAM" id="SSF46600">
    <property type="entry name" value="C-terminal UvrC-binding domain of UvrB"/>
    <property type="match status" value="1"/>
</dbReference>
<feature type="domain" description="UVR" evidence="8">
    <location>
        <begin position="202"/>
        <end position="237"/>
    </location>
</feature>
<dbReference type="InterPro" id="IPR000305">
    <property type="entry name" value="GIY-YIG_endonuc"/>
</dbReference>
<dbReference type="SMART" id="SM00465">
    <property type="entry name" value="GIYc"/>
    <property type="match status" value="1"/>
</dbReference>
<dbReference type="AlphaFoldDB" id="A0A1I1UDF0"/>
<evidence type="ECO:0000256" key="1">
    <source>
        <dbReference type="ARBA" id="ARBA00022490"/>
    </source>
</evidence>
<dbReference type="HAMAP" id="MF_00203">
    <property type="entry name" value="UvrC"/>
    <property type="match status" value="1"/>
</dbReference>
<dbReference type="InterPro" id="IPR004791">
    <property type="entry name" value="UvrC"/>
</dbReference>
<dbReference type="NCBIfam" id="NF001824">
    <property type="entry name" value="PRK00558.1-5"/>
    <property type="match status" value="1"/>
</dbReference>
<dbReference type="PROSITE" id="PS50151">
    <property type="entry name" value="UVR"/>
    <property type="match status" value="1"/>
</dbReference>
<evidence type="ECO:0000313" key="12">
    <source>
        <dbReference type="Proteomes" id="UP000198862"/>
    </source>
</evidence>
<dbReference type="InterPro" id="IPR047296">
    <property type="entry name" value="GIY-YIG_UvrC_Cho"/>
</dbReference>
<keyword evidence="2 7" id="KW-0227">DNA damage</keyword>
<comment type="similarity">
    <text evidence="7">Belongs to the UvrC family.</text>
</comment>
<dbReference type="Proteomes" id="UP000198862">
    <property type="component" value="Unassembled WGS sequence"/>
</dbReference>
<dbReference type="GO" id="GO:0006289">
    <property type="term" value="P:nucleotide-excision repair"/>
    <property type="evidence" value="ECO:0007669"/>
    <property type="project" value="UniProtKB-UniRule"/>
</dbReference>
<dbReference type="Pfam" id="PF02151">
    <property type="entry name" value="UVR"/>
    <property type="match status" value="1"/>
</dbReference>
<dbReference type="SUPFAM" id="SSF82771">
    <property type="entry name" value="GIY-YIG endonuclease"/>
    <property type="match status" value="1"/>
</dbReference>
<dbReference type="Gene3D" id="3.30.420.340">
    <property type="entry name" value="UvrC, RNAse H endonuclease domain"/>
    <property type="match status" value="1"/>
</dbReference>